<sequence>MDPIGASCFSLHIQENEKAILEQQKQDEKFTEIIVSCRSLSKYEARTFKSLLPQIIATMIAGSYHIVVGISLAYSAILIPQLNATGTDIEITKNEASWIASVIVVVVPVGAILAGFFMDWVGRLNTVKLAAIPGVIGWTLIATATNVPMIIAGRILTGLATTWGSSPAVVYITEIARADMRGSLISCAPAYASLGMVIAYLKGWFLNWRTVAWYCNAYSIIPCLLIWFLPESPAWLVSKGKIEEASKSLKWINKYQPQPPNQNESLAELQLNQLQKEHQQKLEDQARNGDGGLVKIKAFLKPTAYKPLIILFGLFFFQQFSGIYITLFYSVSFFQEVGSTINPYLASVLIGAVRFFMSMVNTYMLKTFRRRPLVMTSAVGMTACMAISGLFTSWILSGKSDQRWVPVALLLLYVITSMIGLLPIPWTMTAELFPIEIRGVAHSIAYSIANLLMFASVQSYYALSDLFGGSSGVQYFFAVISICGMVYTFIFLPETHGKKLTEITDYFNHNTVFLGQKKPKSKKKTQSRVGKKDIVKSKIDNTKLMQV</sequence>
<evidence type="ECO:0000313" key="9">
    <source>
        <dbReference type="Proteomes" id="UP001154078"/>
    </source>
</evidence>
<evidence type="ECO:0000256" key="2">
    <source>
        <dbReference type="ARBA" id="ARBA00022692"/>
    </source>
</evidence>
<feature type="transmembrane region" description="Helical" evidence="6">
    <location>
        <begin position="341"/>
        <end position="361"/>
    </location>
</feature>
<dbReference type="PANTHER" id="PTHR48021">
    <property type="match status" value="1"/>
</dbReference>
<dbReference type="InterPro" id="IPR003663">
    <property type="entry name" value="Sugar/inositol_transpt"/>
</dbReference>
<dbReference type="FunFam" id="1.20.1250.20:FF:000249">
    <property type="entry name" value="facilitated trehalose transporter Tret1"/>
    <property type="match status" value="1"/>
</dbReference>
<feature type="transmembrane region" description="Helical" evidence="6">
    <location>
        <begin position="308"/>
        <end position="329"/>
    </location>
</feature>
<dbReference type="OrthoDB" id="6612291at2759"/>
<dbReference type="Proteomes" id="UP001154078">
    <property type="component" value="Chromosome 10"/>
</dbReference>
<keyword evidence="3 6" id="KW-1133">Transmembrane helix</keyword>
<evidence type="ECO:0000259" key="7">
    <source>
        <dbReference type="PROSITE" id="PS50850"/>
    </source>
</evidence>
<keyword evidence="4 6" id="KW-0472">Membrane</keyword>
<organism evidence="8 9">
    <name type="scientific">Brassicogethes aeneus</name>
    <name type="common">Rape pollen beetle</name>
    <name type="synonym">Meligethes aeneus</name>
    <dbReference type="NCBI Taxonomy" id="1431903"/>
    <lineage>
        <taxon>Eukaryota</taxon>
        <taxon>Metazoa</taxon>
        <taxon>Ecdysozoa</taxon>
        <taxon>Arthropoda</taxon>
        <taxon>Hexapoda</taxon>
        <taxon>Insecta</taxon>
        <taxon>Pterygota</taxon>
        <taxon>Neoptera</taxon>
        <taxon>Endopterygota</taxon>
        <taxon>Coleoptera</taxon>
        <taxon>Polyphaga</taxon>
        <taxon>Cucujiformia</taxon>
        <taxon>Nitidulidae</taxon>
        <taxon>Meligethinae</taxon>
        <taxon>Brassicogethes</taxon>
    </lineage>
</organism>
<evidence type="ECO:0000256" key="6">
    <source>
        <dbReference type="SAM" id="Phobius"/>
    </source>
</evidence>
<reference evidence="8" key="1">
    <citation type="submission" date="2021-12" db="EMBL/GenBank/DDBJ databases">
        <authorList>
            <person name="King R."/>
        </authorList>
    </citation>
    <scope>NUCLEOTIDE SEQUENCE</scope>
</reference>
<feature type="domain" description="Major facilitator superfamily (MFS) profile" evidence="7">
    <location>
        <begin position="55"/>
        <end position="496"/>
    </location>
</feature>
<feature type="transmembrane region" description="Helical" evidence="6">
    <location>
        <begin position="55"/>
        <end position="77"/>
    </location>
</feature>
<gene>
    <name evidence="8" type="ORF">MELIAE_LOCUS2029</name>
</gene>
<dbReference type="GO" id="GO:0022857">
    <property type="term" value="F:transmembrane transporter activity"/>
    <property type="evidence" value="ECO:0007669"/>
    <property type="project" value="InterPro"/>
</dbReference>
<evidence type="ECO:0000256" key="3">
    <source>
        <dbReference type="ARBA" id="ARBA00022989"/>
    </source>
</evidence>
<feature type="transmembrane region" description="Helical" evidence="6">
    <location>
        <begin position="473"/>
        <end position="492"/>
    </location>
</feature>
<dbReference type="InterPro" id="IPR036259">
    <property type="entry name" value="MFS_trans_sf"/>
</dbReference>
<feature type="transmembrane region" description="Helical" evidence="6">
    <location>
        <begin position="129"/>
        <end position="145"/>
    </location>
</feature>
<dbReference type="Gene3D" id="1.20.1250.20">
    <property type="entry name" value="MFS general substrate transporter like domains"/>
    <property type="match status" value="1"/>
</dbReference>
<feature type="transmembrane region" description="Helical" evidence="6">
    <location>
        <begin position="97"/>
        <end position="117"/>
    </location>
</feature>
<evidence type="ECO:0000256" key="1">
    <source>
        <dbReference type="ARBA" id="ARBA00004141"/>
    </source>
</evidence>
<keyword evidence="9" id="KW-1185">Reference proteome</keyword>
<protein>
    <recommendedName>
        <fullName evidence="7">Major facilitator superfamily (MFS) profile domain-containing protein</fullName>
    </recommendedName>
</protein>
<keyword evidence="2 6" id="KW-0812">Transmembrane</keyword>
<dbReference type="AlphaFoldDB" id="A0A9P0AUS2"/>
<proteinExistence type="predicted"/>
<evidence type="ECO:0000256" key="4">
    <source>
        <dbReference type="ARBA" id="ARBA00023136"/>
    </source>
</evidence>
<feature type="transmembrane region" description="Helical" evidence="6">
    <location>
        <begin position="408"/>
        <end position="428"/>
    </location>
</feature>
<dbReference type="InterPro" id="IPR050549">
    <property type="entry name" value="MFS_Trehalose_Transporter"/>
</dbReference>
<feature type="transmembrane region" description="Helical" evidence="6">
    <location>
        <begin position="440"/>
        <end position="461"/>
    </location>
</feature>
<dbReference type="PROSITE" id="PS50850">
    <property type="entry name" value="MFS"/>
    <property type="match status" value="1"/>
</dbReference>
<dbReference type="SUPFAM" id="SSF103473">
    <property type="entry name" value="MFS general substrate transporter"/>
    <property type="match status" value="1"/>
</dbReference>
<dbReference type="EMBL" id="OV121141">
    <property type="protein sequence ID" value="CAH0548563.1"/>
    <property type="molecule type" value="Genomic_DNA"/>
</dbReference>
<dbReference type="PANTHER" id="PTHR48021:SF24">
    <property type="entry name" value="MAJOR FACILITATOR SUPERFAMILY (MFS) PROFILE DOMAIN-CONTAINING PROTEIN"/>
    <property type="match status" value="1"/>
</dbReference>
<feature type="transmembrane region" description="Helical" evidence="6">
    <location>
        <begin position="184"/>
        <end position="205"/>
    </location>
</feature>
<dbReference type="InterPro" id="IPR020846">
    <property type="entry name" value="MFS_dom"/>
</dbReference>
<dbReference type="InterPro" id="IPR005828">
    <property type="entry name" value="MFS_sugar_transport-like"/>
</dbReference>
<dbReference type="Pfam" id="PF00083">
    <property type="entry name" value="Sugar_tr"/>
    <property type="match status" value="1"/>
</dbReference>
<name>A0A9P0AUS2_BRAAE</name>
<evidence type="ECO:0000256" key="5">
    <source>
        <dbReference type="ARBA" id="ARBA00023180"/>
    </source>
</evidence>
<dbReference type="GO" id="GO:0016020">
    <property type="term" value="C:membrane"/>
    <property type="evidence" value="ECO:0007669"/>
    <property type="project" value="UniProtKB-SubCell"/>
</dbReference>
<feature type="transmembrane region" description="Helical" evidence="6">
    <location>
        <begin position="211"/>
        <end position="229"/>
    </location>
</feature>
<feature type="transmembrane region" description="Helical" evidence="6">
    <location>
        <begin position="373"/>
        <end position="396"/>
    </location>
</feature>
<dbReference type="PRINTS" id="PR00171">
    <property type="entry name" value="SUGRTRNSPORT"/>
</dbReference>
<evidence type="ECO:0000313" key="8">
    <source>
        <dbReference type="EMBL" id="CAH0548563.1"/>
    </source>
</evidence>
<comment type="subcellular location">
    <subcellularLocation>
        <location evidence="1">Membrane</location>
        <topology evidence="1">Multi-pass membrane protein</topology>
    </subcellularLocation>
</comment>
<accession>A0A9P0AUS2</accession>
<keyword evidence="5" id="KW-0325">Glycoprotein</keyword>